<name>A0A1Y5NZ61_9MYCO</name>
<accession>A0A1Y5NZ61</accession>
<feature type="region of interest" description="Disordered" evidence="1">
    <location>
        <begin position="23"/>
        <end position="43"/>
    </location>
</feature>
<dbReference type="AlphaFoldDB" id="A0A1Y5NZ61"/>
<reference evidence="2" key="1">
    <citation type="submission" date="2016-03" db="EMBL/GenBank/DDBJ databases">
        <authorList>
            <person name="Ploux O."/>
        </authorList>
    </citation>
    <scope>NUCLEOTIDE SEQUENCE</scope>
    <source>
        <strain evidence="2">UC10</strain>
    </source>
</reference>
<feature type="compositionally biased region" description="Basic and acidic residues" evidence="1">
    <location>
        <begin position="23"/>
        <end position="41"/>
    </location>
</feature>
<evidence type="ECO:0000313" key="2">
    <source>
        <dbReference type="EMBL" id="SBS70580.1"/>
    </source>
</evidence>
<sequence>MFGIGLDIDEVGADLGAVAVDHGRDEGDRHARRGKGDDGECAHSAFGRHRDRLEFGGETARTGVTPVKEPSAACHAFMGDEVGLTVVEHQVIDDRYLLGHVNLRSYVSVTLASAYPRLKSGVEFGIRLPVAPG</sequence>
<protein>
    <submittedName>
        <fullName evidence="2">Uncharacterized protein</fullName>
    </submittedName>
</protein>
<dbReference type="EMBL" id="FLQS01000001">
    <property type="protein sequence ID" value="SBS70580.1"/>
    <property type="molecule type" value="Genomic_DNA"/>
</dbReference>
<organism evidence="2">
    <name type="scientific">uncultured Mycobacterium sp</name>
    <dbReference type="NCBI Taxonomy" id="171292"/>
    <lineage>
        <taxon>Bacteria</taxon>
        <taxon>Bacillati</taxon>
        <taxon>Actinomycetota</taxon>
        <taxon>Actinomycetes</taxon>
        <taxon>Mycobacteriales</taxon>
        <taxon>Mycobacteriaceae</taxon>
        <taxon>Mycobacterium</taxon>
        <taxon>environmental samples</taxon>
    </lineage>
</organism>
<gene>
    <name evidence="2" type="ORF">MHPYR_10210</name>
</gene>
<proteinExistence type="predicted"/>
<evidence type="ECO:0000256" key="1">
    <source>
        <dbReference type="SAM" id="MobiDB-lite"/>
    </source>
</evidence>